<keyword evidence="7" id="KW-0449">Lipoprotein</keyword>
<evidence type="ECO:0000256" key="3">
    <source>
        <dbReference type="ARBA" id="ARBA00022622"/>
    </source>
</evidence>
<dbReference type="Pfam" id="PF20238">
    <property type="entry name" value="BIM1-like_dom"/>
    <property type="match status" value="1"/>
</dbReference>
<dbReference type="Proteomes" id="UP000233524">
    <property type="component" value="Unassembled WGS sequence"/>
</dbReference>
<evidence type="ECO:0000256" key="5">
    <source>
        <dbReference type="ARBA" id="ARBA00023136"/>
    </source>
</evidence>
<comment type="subcellular location">
    <subcellularLocation>
        <location evidence="1">Cell membrane</location>
        <topology evidence="1">Lipid-anchor</topology>
        <topology evidence="1">GPI-anchor</topology>
    </subcellularLocation>
</comment>
<keyword evidence="6" id="KW-0325">Glycoprotein</keyword>
<dbReference type="InterPro" id="IPR046936">
    <property type="entry name" value="BIM1-like"/>
</dbReference>
<dbReference type="GO" id="GO:0005886">
    <property type="term" value="C:plasma membrane"/>
    <property type="evidence" value="ECO:0007669"/>
    <property type="project" value="UniProtKB-SubCell"/>
</dbReference>
<sequence>MSFKTLALFATTASAHFGLRFPEWRVDSLVAEEDSGVNQRLYPCAGVPGDVGNVTDWPLTGGGLELELHHPWTYVFVNLGLGQNVSNFNVTLTPQFWNTTGNGTLCVPSLPVHLDIEEGQEASIQVVTIGEKGDSLYNCANIRFTKDAKAFGGKECKTDGVEYYVVGSVQNPKTSTSDVPEPSSEDQSSDGSDNSSSSSGDSGSGDSAGSGAAVAGISTYALTSVVGLTIAFVAGLSL</sequence>
<keyword evidence="11" id="KW-1185">Reference proteome</keyword>
<dbReference type="OrthoDB" id="5333578at2759"/>
<accession>A0A2N3N748</accession>
<evidence type="ECO:0000313" key="11">
    <source>
        <dbReference type="Proteomes" id="UP000233524"/>
    </source>
</evidence>
<feature type="compositionally biased region" description="Low complexity" evidence="8">
    <location>
        <begin position="189"/>
        <end position="201"/>
    </location>
</feature>
<dbReference type="VEuPathDB" id="FungiDB:jhhlp_005208"/>
<dbReference type="PANTHER" id="PTHR34992:SF2">
    <property type="entry name" value="COPPER ACQUISITION FACTOR BIM1-LIKE DOMAIN-CONTAINING PROTEIN"/>
    <property type="match status" value="1"/>
</dbReference>
<keyword evidence="5" id="KW-0472">Membrane</keyword>
<dbReference type="AlphaFoldDB" id="A0A2N3N748"/>
<evidence type="ECO:0000256" key="4">
    <source>
        <dbReference type="ARBA" id="ARBA00022729"/>
    </source>
</evidence>
<evidence type="ECO:0000256" key="8">
    <source>
        <dbReference type="SAM" id="MobiDB-lite"/>
    </source>
</evidence>
<name>A0A2N3N748_9PEZI</name>
<protein>
    <recommendedName>
        <fullName evidence="9">Copper acquisition factor BIM1-like domain-containing protein</fullName>
    </recommendedName>
</protein>
<keyword evidence="4" id="KW-0732">Signal</keyword>
<reference evidence="10 11" key="1">
    <citation type="journal article" date="2017" name="G3 (Bethesda)">
        <title>First Draft Genome Sequence of the Pathogenic Fungus Lomentospora prolificans (Formerly Scedosporium prolificans).</title>
        <authorList>
            <person name="Luo R."/>
            <person name="Zimin A."/>
            <person name="Workman R."/>
            <person name="Fan Y."/>
            <person name="Pertea G."/>
            <person name="Grossman N."/>
            <person name="Wear M.P."/>
            <person name="Jia B."/>
            <person name="Miller H."/>
            <person name="Casadevall A."/>
            <person name="Timp W."/>
            <person name="Zhang S.X."/>
            <person name="Salzberg S.L."/>
        </authorList>
    </citation>
    <scope>NUCLEOTIDE SEQUENCE [LARGE SCALE GENOMIC DNA]</scope>
    <source>
        <strain evidence="10 11">JHH-5317</strain>
    </source>
</reference>
<evidence type="ECO:0000256" key="2">
    <source>
        <dbReference type="ARBA" id="ARBA00022475"/>
    </source>
</evidence>
<keyword evidence="2" id="KW-1003">Cell membrane</keyword>
<dbReference type="GO" id="GO:0098552">
    <property type="term" value="C:side of membrane"/>
    <property type="evidence" value="ECO:0007669"/>
    <property type="project" value="UniProtKB-KW"/>
</dbReference>
<proteinExistence type="predicted"/>
<dbReference type="InParanoid" id="A0A2N3N748"/>
<dbReference type="PANTHER" id="PTHR34992">
    <property type="entry name" value="HYPHAL ANASTAMOSIS-7 PROTEIN"/>
    <property type="match status" value="1"/>
</dbReference>
<keyword evidence="3" id="KW-0336">GPI-anchor</keyword>
<evidence type="ECO:0000256" key="7">
    <source>
        <dbReference type="ARBA" id="ARBA00023288"/>
    </source>
</evidence>
<dbReference type="InterPro" id="IPR046530">
    <property type="entry name" value="BIM1-like_dom"/>
</dbReference>
<evidence type="ECO:0000256" key="1">
    <source>
        <dbReference type="ARBA" id="ARBA00004609"/>
    </source>
</evidence>
<evidence type="ECO:0000259" key="9">
    <source>
        <dbReference type="Pfam" id="PF20238"/>
    </source>
</evidence>
<feature type="region of interest" description="Disordered" evidence="8">
    <location>
        <begin position="171"/>
        <end position="210"/>
    </location>
</feature>
<dbReference type="EMBL" id="NLAX01000697">
    <property type="protein sequence ID" value="PKS08265.1"/>
    <property type="molecule type" value="Genomic_DNA"/>
</dbReference>
<dbReference type="CDD" id="cd21176">
    <property type="entry name" value="LPMO_auxiliary-like"/>
    <property type="match status" value="1"/>
</dbReference>
<gene>
    <name evidence="10" type="ORF">jhhlp_005208</name>
</gene>
<organism evidence="10 11">
    <name type="scientific">Lomentospora prolificans</name>
    <dbReference type="NCBI Taxonomy" id="41688"/>
    <lineage>
        <taxon>Eukaryota</taxon>
        <taxon>Fungi</taxon>
        <taxon>Dikarya</taxon>
        <taxon>Ascomycota</taxon>
        <taxon>Pezizomycotina</taxon>
        <taxon>Sordariomycetes</taxon>
        <taxon>Hypocreomycetidae</taxon>
        <taxon>Microascales</taxon>
        <taxon>Microascaceae</taxon>
        <taxon>Lomentospora</taxon>
    </lineage>
</organism>
<feature type="domain" description="Copper acquisition factor BIM1-like" evidence="9">
    <location>
        <begin position="14"/>
        <end position="157"/>
    </location>
</feature>
<evidence type="ECO:0000313" key="10">
    <source>
        <dbReference type="EMBL" id="PKS08265.1"/>
    </source>
</evidence>
<comment type="caution">
    <text evidence="10">The sequence shown here is derived from an EMBL/GenBank/DDBJ whole genome shotgun (WGS) entry which is preliminary data.</text>
</comment>
<evidence type="ECO:0000256" key="6">
    <source>
        <dbReference type="ARBA" id="ARBA00023180"/>
    </source>
</evidence>